<dbReference type="PANTHER" id="PTHR47969">
    <property type="entry name" value="CHROMOSOME-ASSOCIATED KINESIN KIF4A-RELATED"/>
    <property type="match status" value="1"/>
</dbReference>
<evidence type="ECO:0000313" key="8">
    <source>
        <dbReference type="Proteomes" id="UP000444721"/>
    </source>
</evidence>
<dbReference type="Proteomes" id="UP000444721">
    <property type="component" value="Unassembled WGS sequence"/>
</dbReference>
<dbReference type="GO" id="GO:0005875">
    <property type="term" value="C:microtubule associated complex"/>
    <property type="evidence" value="ECO:0007669"/>
    <property type="project" value="TreeGrafter"/>
</dbReference>
<keyword evidence="8" id="KW-1185">Reference proteome</keyword>
<dbReference type="Gene3D" id="3.40.850.10">
    <property type="entry name" value="Kinesin motor domain"/>
    <property type="match status" value="1"/>
</dbReference>
<dbReference type="FunFam" id="3.40.850.10:FF:000080">
    <property type="entry name" value="Kinesin-like protein"/>
    <property type="match status" value="1"/>
</dbReference>
<comment type="similarity">
    <text evidence="3 4">Belongs to the TRAFAC class myosin-kinesin ATPase superfamily. Kinesin family.</text>
</comment>
<dbReference type="EMBL" id="VFQX01000061">
    <property type="protein sequence ID" value="KAF0973272.1"/>
    <property type="molecule type" value="Genomic_DNA"/>
</dbReference>
<organism evidence="7 8">
    <name type="scientific">Naegleria fowleri</name>
    <name type="common">Brain eating amoeba</name>
    <dbReference type="NCBI Taxonomy" id="5763"/>
    <lineage>
        <taxon>Eukaryota</taxon>
        <taxon>Discoba</taxon>
        <taxon>Heterolobosea</taxon>
        <taxon>Tetramitia</taxon>
        <taxon>Eutetramitia</taxon>
        <taxon>Vahlkampfiidae</taxon>
        <taxon>Naegleria</taxon>
    </lineage>
</organism>
<dbReference type="GeneID" id="68115697"/>
<dbReference type="Pfam" id="PF00225">
    <property type="entry name" value="Kinesin"/>
    <property type="match status" value="1"/>
</dbReference>
<dbReference type="InterPro" id="IPR027640">
    <property type="entry name" value="Kinesin-like_fam"/>
</dbReference>
<dbReference type="SMART" id="SM00129">
    <property type="entry name" value="KISc"/>
    <property type="match status" value="1"/>
</dbReference>
<dbReference type="SUPFAM" id="SSF52540">
    <property type="entry name" value="P-loop containing nucleoside triphosphate hydrolases"/>
    <property type="match status" value="1"/>
</dbReference>
<reference evidence="7 8" key="1">
    <citation type="journal article" date="2019" name="Sci. Rep.">
        <title>Nanopore sequencing improves the draft genome of the human pathogenic amoeba Naegleria fowleri.</title>
        <authorList>
            <person name="Liechti N."/>
            <person name="Schurch N."/>
            <person name="Bruggmann R."/>
            <person name="Wittwer M."/>
        </authorList>
    </citation>
    <scope>NUCLEOTIDE SEQUENCE [LARGE SCALE GENOMIC DNA]</scope>
    <source>
        <strain evidence="7 8">ATCC 30894</strain>
    </source>
</reference>
<dbReference type="RefSeq" id="XP_044557985.1">
    <property type="nucleotide sequence ID" value="XM_044712336.1"/>
</dbReference>
<feature type="compositionally biased region" description="Polar residues" evidence="5">
    <location>
        <begin position="588"/>
        <end position="597"/>
    </location>
</feature>
<dbReference type="GO" id="GO:0051231">
    <property type="term" value="P:spindle elongation"/>
    <property type="evidence" value="ECO:0007669"/>
    <property type="project" value="TreeGrafter"/>
</dbReference>
<dbReference type="PRINTS" id="PR00380">
    <property type="entry name" value="KINESINHEAVY"/>
</dbReference>
<dbReference type="CDD" id="cd00106">
    <property type="entry name" value="KISc"/>
    <property type="match status" value="1"/>
</dbReference>
<keyword evidence="4" id="KW-0493">Microtubule</keyword>
<dbReference type="GO" id="GO:0005524">
    <property type="term" value="F:ATP binding"/>
    <property type="evidence" value="ECO:0007669"/>
    <property type="project" value="UniProtKB-UniRule"/>
</dbReference>
<dbReference type="OrthoDB" id="3176171at2759"/>
<keyword evidence="3 4" id="KW-0505">Motor protein</keyword>
<evidence type="ECO:0000256" key="3">
    <source>
        <dbReference type="PROSITE-ProRule" id="PRU00283"/>
    </source>
</evidence>
<evidence type="ECO:0000256" key="2">
    <source>
        <dbReference type="ARBA" id="ARBA00022840"/>
    </source>
</evidence>
<dbReference type="InterPro" id="IPR019821">
    <property type="entry name" value="Kinesin_motor_CS"/>
</dbReference>
<dbReference type="PROSITE" id="PS50067">
    <property type="entry name" value="KINESIN_MOTOR_2"/>
    <property type="match status" value="1"/>
</dbReference>
<feature type="binding site" evidence="3">
    <location>
        <begin position="121"/>
        <end position="128"/>
    </location>
    <ligand>
        <name>ATP</name>
        <dbReference type="ChEBI" id="CHEBI:30616"/>
    </ligand>
</feature>
<dbReference type="GO" id="GO:0007052">
    <property type="term" value="P:mitotic spindle organization"/>
    <property type="evidence" value="ECO:0007669"/>
    <property type="project" value="TreeGrafter"/>
</dbReference>
<feature type="region of interest" description="Disordered" evidence="5">
    <location>
        <begin position="1"/>
        <end position="27"/>
    </location>
</feature>
<accession>A0A6A5BER0</accession>
<dbReference type="InterPro" id="IPR027417">
    <property type="entry name" value="P-loop_NTPase"/>
</dbReference>
<feature type="region of interest" description="Disordered" evidence="5">
    <location>
        <begin position="573"/>
        <end position="636"/>
    </location>
</feature>
<gene>
    <name evidence="7" type="ORF">FDP41_008479</name>
</gene>
<feature type="domain" description="Kinesin motor" evidence="6">
    <location>
        <begin position="32"/>
        <end position="369"/>
    </location>
</feature>
<dbReference type="GO" id="GO:0005874">
    <property type="term" value="C:microtubule"/>
    <property type="evidence" value="ECO:0007669"/>
    <property type="project" value="UniProtKB-KW"/>
</dbReference>
<dbReference type="GO" id="GO:0003777">
    <property type="term" value="F:microtubule motor activity"/>
    <property type="evidence" value="ECO:0007669"/>
    <property type="project" value="InterPro"/>
</dbReference>
<dbReference type="VEuPathDB" id="AmoebaDB:FDP41_008479"/>
<dbReference type="GO" id="GO:0008017">
    <property type="term" value="F:microtubule binding"/>
    <property type="evidence" value="ECO:0007669"/>
    <property type="project" value="InterPro"/>
</dbReference>
<evidence type="ECO:0000256" key="5">
    <source>
        <dbReference type="SAM" id="MobiDB-lite"/>
    </source>
</evidence>
<name>A0A6A5BER0_NAEFO</name>
<evidence type="ECO:0000256" key="4">
    <source>
        <dbReference type="RuleBase" id="RU000394"/>
    </source>
</evidence>
<dbReference type="OMA" id="YIAHITA"/>
<protein>
    <recommendedName>
        <fullName evidence="4">Kinesin-like protein</fullName>
    </recommendedName>
</protein>
<keyword evidence="2 3" id="KW-0067">ATP-binding</keyword>
<keyword evidence="1 3" id="KW-0547">Nucleotide-binding</keyword>
<evidence type="ECO:0000256" key="1">
    <source>
        <dbReference type="ARBA" id="ARBA00022741"/>
    </source>
</evidence>
<dbReference type="VEuPathDB" id="AmoebaDB:NF0053980"/>
<dbReference type="PROSITE" id="PS00411">
    <property type="entry name" value="KINESIN_MOTOR_1"/>
    <property type="match status" value="1"/>
</dbReference>
<feature type="compositionally biased region" description="Basic and acidic residues" evidence="5">
    <location>
        <begin position="578"/>
        <end position="587"/>
    </location>
</feature>
<evidence type="ECO:0000313" key="7">
    <source>
        <dbReference type="EMBL" id="KAF0973272.1"/>
    </source>
</evidence>
<dbReference type="VEuPathDB" id="AmoebaDB:NfTy_093010"/>
<proteinExistence type="inferred from homology"/>
<comment type="caution">
    <text evidence="7">The sequence shown here is derived from an EMBL/GenBank/DDBJ whole genome shotgun (WGS) entry which is preliminary data.</text>
</comment>
<dbReference type="InterPro" id="IPR036961">
    <property type="entry name" value="Kinesin_motor_dom_sf"/>
</dbReference>
<dbReference type="AlphaFoldDB" id="A0A6A5BER0"/>
<dbReference type="InterPro" id="IPR001752">
    <property type="entry name" value="Kinesin_motor_dom"/>
</dbReference>
<sequence>MMPFAADSSNEQNNNGEQGGDLSENDVTQKEAIKVCVRIRPMSNKEKKRGDEFALEYDNVSVNVNSNAAHKPKGNNRDKGFTFDRCFGPDSTQDEVFSESGISDLLKYAIDGYASTVFAYGQTGCGKTYTIVGEDDAPGIVPRSAIYIFDYLNQMMSIPEETHQIRVRMRVSCLEIYQEQVNDLLNLRSVNLPVRWSNKDGFFVENLCLVEVENLDELMTVFNEGVSNRKVSSHELNRDSSRSHSIFSIHFDISSTDPIDGFQSKRYGSIRFVDLAGSEKLKISKSKSVTETSSINKSLLTLGKVISLLSSPKKDNPYIPYRDSKLTKLLMDSLGGESKTLMIACLTPSAKYAEETLKTLIYASRVKKIKNIPISKMDPKEKYILKLKEEIKLLRDEVALYKAKALTTSPKTEKSFRQEIKSSVVEFPLVERKRVSAKNLDSLTNEPLFESKLPPITGGDKRNLIAKVEEDVRGLNGLLKIVERNDENEDEEIKRVQIHNSIESLKSLLEEERHMHLEKIPQLKAKIKLLTEDNKRWKRIVRQNMDFDAEDYEKLKIENKYLKQYIASKGLDPYEGTSLKRDTEAANRTESLNDNQETPPPVVEDFEEHNGRSSSQGSHSNSESHDDDIESIVDVI</sequence>
<dbReference type="PANTHER" id="PTHR47969:SF33">
    <property type="entry name" value="KINESIN-LIKE PROTEIN"/>
    <property type="match status" value="1"/>
</dbReference>
<feature type="compositionally biased region" description="Acidic residues" evidence="5">
    <location>
        <begin position="625"/>
        <end position="636"/>
    </location>
</feature>
<evidence type="ECO:0000259" key="6">
    <source>
        <dbReference type="PROSITE" id="PS50067"/>
    </source>
</evidence>
<dbReference type="GO" id="GO:0007018">
    <property type="term" value="P:microtubule-based movement"/>
    <property type="evidence" value="ECO:0007669"/>
    <property type="project" value="InterPro"/>
</dbReference>